<dbReference type="AlphaFoldDB" id="A0A1F5WPE9"/>
<feature type="transmembrane region" description="Helical" evidence="13">
    <location>
        <begin position="12"/>
        <end position="35"/>
    </location>
</feature>
<keyword evidence="6 13" id="KW-0812">Transmembrane</keyword>
<dbReference type="GO" id="GO:0005886">
    <property type="term" value="C:plasma membrane"/>
    <property type="evidence" value="ECO:0007669"/>
    <property type="project" value="UniProtKB-SubCell"/>
</dbReference>
<dbReference type="EMBL" id="MFHT01000017">
    <property type="protein sequence ID" value="OGF77562.1"/>
    <property type="molecule type" value="Genomic_DNA"/>
</dbReference>
<comment type="similarity">
    <text evidence="3">Belongs to the peptidase M50B family.</text>
</comment>
<evidence type="ECO:0000256" key="11">
    <source>
        <dbReference type="ARBA" id="ARBA00023049"/>
    </source>
</evidence>
<keyword evidence="11" id="KW-0482">Metalloprotease</keyword>
<proteinExistence type="inferred from homology"/>
<dbReference type="PANTHER" id="PTHR35864">
    <property type="entry name" value="ZINC METALLOPROTEASE MJ0611-RELATED"/>
    <property type="match status" value="1"/>
</dbReference>
<keyword evidence="8" id="KW-0378">Hydrolase</keyword>
<evidence type="ECO:0000256" key="13">
    <source>
        <dbReference type="SAM" id="Phobius"/>
    </source>
</evidence>
<dbReference type="GO" id="GO:0008237">
    <property type="term" value="F:metallopeptidase activity"/>
    <property type="evidence" value="ECO:0007669"/>
    <property type="project" value="UniProtKB-KW"/>
</dbReference>
<dbReference type="InterPro" id="IPR044537">
    <property type="entry name" value="Rip2-like"/>
</dbReference>
<protein>
    <recommendedName>
        <fullName evidence="14">Peptidase M50 domain-containing protein</fullName>
    </recommendedName>
</protein>
<evidence type="ECO:0000256" key="1">
    <source>
        <dbReference type="ARBA" id="ARBA00001947"/>
    </source>
</evidence>
<dbReference type="Proteomes" id="UP000177723">
    <property type="component" value="Unassembled WGS sequence"/>
</dbReference>
<feature type="transmembrane region" description="Helical" evidence="13">
    <location>
        <begin position="129"/>
        <end position="148"/>
    </location>
</feature>
<keyword evidence="10 13" id="KW-1133">Transmembrane helix</keyword>
<evidence type="ECO:0000256" key="9">
    <source>
        <dbReference type="ARBA" id="ARBA00022833"/>
    </source>
</evidence>
<dbReference type="CDD" id="cd06158">
    <property type="entry name" value="S2P-M50_like_1"/>
    <property type="match status" value="1"/>
</dbReference>
<feature type="transmembrane region" description="Helical" evidence="13">
    <location>
        <begin position="56"/>
        <end position="77"/>
    </location>
</feature>
<keyword evidence="4" id="KW-1003">Cell membrane</keyword>
<evidence type="ECO:0000256" key="7">
    <source>
        <dbReference type="ARBA" id="ARBA00022723"/>
    </source>
</evidence>
<evidence type="ECO:0000256" key="5">
    <source>
        <dbReference type="ARBA" id="ARBA00022670"/>
    </source>
</evidence>
<sequence length="209" mass="23087">MQAQAFDPAIIFYIAILIMSAVIHEVSHGMAAFMLGDPTAKNADRLTLNPIKHLDMFGSIILPLIFIITNAPFFFAYAKPVPYNPYNLKNQRWGPAIVGIAGPAANIFIGILFAIIFRISGSYATFSNLIFAIVQINIWLALFNLVPIPPLDGSKLLFSLLPPRFYNLEAFMEQYGFFILIILIFILPGILFVPLGGLASIILRLLVGS</sequence>
<organism evidence="15 16">
    <name type="scientific">Candidatus Giovannonibacteria bacterium RIFCSPHIGHO2_12_FULL_43_15</name>
    <dbReference type="NCBI Taxonomy" id="1798341"/>
    <lineage>
        <taxon>Bacteria</taxon>
        <taxon>Candidatus Giovannoniibacteriota</taxon>
    </lineage>
</organism>
<name>A0A1F5WPE9_9BACT</name>
<evidence type="ECO:0000256" key="10">
    <source>
        <dbReference type="ARBA" id="ARBA00022989"/>
    </source>
</evidence>
<gene>
    <name evidence="15" type="ORF">A3F23_01150</name>
</gene>
<keyword evidence="12 13" id="KW-0472">Membrane</keyword>
<accession>A0A1F5WPE9</accession>
<feature type="transmembrane region" description="Helical" evidence="13">
    <location>
        <begin position="97"/>
        <end position="117"/>
    </location>
</feature>
<dbReference type="GO" id="GO:0006508">
    <property type="term" value="P:proteolysis"/>
    <property type="evidence" value="ECO:0007669"/>
    <property type="project" value="UniProtKB-KW"/>
</dbReference>
<keyword evidence="5" id="KW-0645">Protease</keyword>
<evidence type="ECO:0000256" key="12">
    <source>
        <dbReference type="ARBA" id="ARBA00023136"/>
    </source>
</evidence>
<evidence type="ECO:0000313" key="16">
    <source>
        <dbReference type="Proteomes" id="UP000177723"/>
    </source>
</evidence>
<evidence type="ECO:0000256" key="3">
    <source>
        <dbReference type="ARBA" id="ARBA00007931"/>
    </source>
</evidence>
<comment type="caution">
    <text evidence="15">The sequence shown here is derived from an EMBL/GenBank/DDBJ whole genome shotgun (WGS) entry which is preliminary data.</text>
</comment>
<reference evidence="15 16" key="1">
    <citation type="journal article" date="2016" name="Nat. Commun.">
        <title>Thousands of microbial genomes shed light on interconnected biogeochemical processes in an aquifer system.</title>
        <authorList>
            <person name="Anantharaman K."/>
            <person name="Brown C.T."/>
            <person name="Hug L.A."/>
            <person name="Sharon I."/>
            <person name="Castelle C.J."/>
            <person name="Probst A.J."/>
            <person name="Thomas B.C."/>
            <person name="Singh A."/>
            <person name="Wilkins M.J."/>
            <person name="Karaoz U."/>
            <person name="Brodie E.L."/>
            <person name="Williams K.H."/>
            <person name="Hubbard S.S."/>
            <person name="Banfield J.F."/>
        </authorList>
    </citation>
    <scope>NUCLEOTIDE SEQUENCE [LARGE SCALE GENOMIC DNA]</scope>
</reference>
<comment type="subcellular location">
    <subcellularLocation>
        <location evidence="2">Cell membrane</location>
        <topology evidence="2">Multi-pass membrane protein</topology>
    </subcellularLocation>
</comment>
<evidence type="ECO:0000259" key="14">
    <source>
        <dbReference type="Pfam" id="PF02163"/>
    </source>
</evidence>
<dbReference type="InterPro" id="IPR052348">
    <property type="entry name" value="Metallopeptidase_M50B"/>
</dbReference>
<evidence type="ECO:0000313" key="15">
    <source>
        <dbReference type="EMBL" id="OGF77562.1"/>
    </source>
</evidence>
<dbReference type="GO" id="GO:0046872">
    <property type="term" value="F:metal ion binding"/>
    <property type="evidence" value="ECO:0007669"/>
    <property type="project" value="UniProtKB-KW"/>
</dbReference>
<dbReference type="PANTHER" id="PTHR35864:SF1">
    <property type="entry name" value="ZINC METALLOPROTEASE YWHC-RELATED"/>
    <property type="match status" value="1"/>
</dbReference>
<evidence type="ECO:0000256" key="4">
    <source>
        <dbReference type="ARBA" id="ARBA00022475"/>
    </source>
</evidence>
<comment type="cofactor">
    <cofactor evidence="1">
        <name>Zn(2+)</name>
        <dbReference type="ChEBI" id="CHEBI:29105"/>
    </cofactor>
</comment>
<keyword evidence="9" id="KW-0862">Zinc</keyword>
<feature type="domain" description="Peptidase M50" evidence="14">
    <location>
        <begin position="125"/>
        <end position="183"/>
    </location>
</feature>
<evidence type="ECO:0000256" key="8">
    <source>
        <dbReference type="ARBA" id="ARBA00022801"/>
    </source>
</evidence>
<dbReference type="InterPro" id="IPR008915">
    <property type="entry name" value="Peptidase_M50"/>
</dbReference>
<evidence type="ECO:0000256" key="6">
    <source>
        <dbReference type="ARBA" id="ARBA00022692"/>
    </source>
</evidence>
<dbReference type="Pfam" id="PF02163">
    <property type="entry name" value="Peptidase_M50"/>
    <property type="match status" value="1"/>
</dbReference>
<keyword evidence="7" id="KW-0479">Metal-binding</keyword>
<evidence type="ECO:0000256" key="2">
    <source>
        <dbReference type="ARBA" id="ARBA00004651"/>
    </source>
</evidence>
<feature type="transmembrane region" description="Helical" evidence="13">
    <location>
        <begin position="175"/>
        <end position="207"/>
    </location>
</feature>